<proteinExistence type="predicted"/>
<keyword evidence="3" id="KW-1185">Reference proteome</keyword>
<reference evidence="2 3" key="1">
    <citation type="journal article" date="2019" name="Fungal Biol. Biotechnol.">
        <title>Draft genome sequence of fastidious pathogen Ceratobasidium theobromae, which causes vascular-streak dieback in Theobroma cacao.</title>
        <authorList>
            <person name="Ali S.S."/>
            <person name="Asman A."/>
            <person name="Shao J."/>
            <person name="Firmansyah A.P."/>
            <person name="Susilo A.W."/>
            <person name="Rosmana A."/>
            <person name="McMahon P."/>
            <person name="Junaid M."/>
            <person name="Guest D."/>
            <person name="Kheng T.Y."/>
            <person name="Meinhardt L.W."/>
            <person name="Bailey B.A."/>
        </authorList>
    </citation>
    <scope>NUCLEOTIDE SEQUENCE [LARGE SCALE GENOMIC DNA]</scope>
    <source>
        <strain evidence="2 3">CT2</strain>
    </source>
</reference>
<feature type="region of interest" description="Disordered" evidence="1">
    <location>
        <begin position="41"/>
        <end position="70"/>
    </location>
</feature>
<protein>
    <submittedName>
        <fullName evidence="2">Uncharacterized protein</fullName>
    </submittedName>
</protein>
<dbReference type="EMBL" id="SSOP01000021">
    <property type="protein sequence ID" value="KAB5594360.1"/>
    <property type="molecule type" value="Genomic_DNA"/>
</dbReference>
<evidence type="ECO:0000256" key="1">
    <source>
        <dbReference type="SAM" id="MobiDB-lite"/>
    </source>
</evidence>
<feature type="compositionally biased region" description="Basic and acidic residues" evidence="1">
    <location>
        <begin position="326"/>
        <end position="343"/>
    </location>
</feature>
<evidence type="ECO:0000313" key="2">
    <source>
        <dbReference type="EMBL" id="KAB5594360.1"/>
    </source>
</evidence>
<dbReference type="AlphaFoldDB" id="A0A5N5QRI7"/>
<feature type="compositionally biased region" description="Polar residues" evidence="1">
    <location>
        <begin position="59"/>
        <end position="70"/>
    </location>
</feature>
<accession>A0A5N5QRI7</accession>
<feature type="region of interest" description="Disordered" evidence="1">
    <location>
        <begin position="314"/>
        <end position="391"/>
    </location>
</feature>
<comment type="caution">
    <text evidence="2">The sequence shown here is derived from an EMBL/GenBank/DDBJ whole genome shotgun (WGS) entry which is preliminary data.</text>
</comment>
<organism evidence="2 3">
    <name type="scientific">Ceratobasidium theobromae</name>
    <dbReference type="NCBI Taxonomy" id="1582974"/>
    <lineage>
        <taxon>Eukaryota</taxon>
        <taxon>Fungi</taxon>
        <taxon>Dikarya</taxon>
        <taxon>Basidiomycota</taxon>
        <taxon>Agaricomycotina</taxon>
        <taxon>Agaricomycetes</taxon>
        <taxon>Cantharellales</taxon>
        <taxon>Ceratobasidiaceae</taxon>
        <taxon>Ceratobasidium</taxon>
    </lineage>
</organism>
<sequence length="839" mass="95332">MQNVHRVPLACRRLFATYNSTRSWTKGDGSPKSAFAERFRNSAQTRPHDSQAPFPTWPGLQTPQTSTHVNPLTLRSPPQNLVSVAGEEQETSEGDVPTCAEHKRAAKRTRKKKELFSDCIGNASGFVNTSSFEAKLALEPVATTYKQWKVVAQKNIKRLKSIPEPFEHELKMPSSSKCKENQLAPNNDSTAKPDEPAPNATLRTSRTPIITPSGRRMLSTSASGIYLSLFLAANQTICRAETRVVAKLSSQRASSWNDGISWMSTSALDHRPYTQFSRCGFIGRICGWHRLYSSPLSFFQSAPHPSLSTFARGYATERAPKRQMVPRKEPRKELKYSPKDPQKRPSQYSSHKGYLGKNPLGKNPLGKNPLGEDSLGETSLEKPPQRKRAHRARKVYIKHYRTSFEPPILDPDLPCILFPPPTTTTELCSALRHLIQSNKPLLPISRLIATHAQYSILQDCSSFNILLSYAVRVAPVPYSTRIIAQMRARGIVWDKDTEQLVVRAHIQSGRWHKAIQLAEEIWVDGNVSRVPLDIFTELLHFVLTKKMTLGEIAVMADRTWRLLPTGTSTDTVSESPQIAYNVLRLLVKTGRHEHAIQLARTLLSSLESPTLANTRYCRSILFHVIRPPRHEPHDGSRPPKFHQRRQLFESLLNHNPSLKLKPNARLTAALLENFFRSRNRGAAAFHVLLEMRAKYGPRVEDESVRRLIIRYSIKDGNLDLAREMFERERLARLEKMRQSQSKPAGVPWAGEDPIRMQSHLEYVRKDGGRNLKWEMVARRLRRDELKAGLDGLNLTHPKTLLMAEKRVLNLEKMSPGRQRRKLLRVVTLRLRGNAKKREP</sequence>
<name>A0A5N5QRI7_9AGAM</name>
<evidence type="ECO:0000313" key="3">
    <source>
        <dbReference type="Proteomes" id="UP000383932"/>
    </source>
</evidence>
<feature type="region of interest" description="Disordered" evidence="1">
    <location>
        <begin position="167"/>
        <end position="207"/>
    </location>
</feature>
<dbReference type="Proteomes" id="UP000383932">
    <property type="component" value="Unassembled WGS sequence"/>
</dbReference>
<dbReference type="OrthoDB" id="3149711at2759"/>
<gene>
    <name evidence="2" type="ORF">CTheo_2137</name>
</gene>